<reference evidence="2" key="1">
    <citation type="journal article" date="2023" name="BMC Genomics">
        <title>Chromosome-level genome assemblies of Cutaneotrichosporon spp. (Trichosporonales, Basidiomycota) reveal imbalanced evolution between nucleotide sequences and chromosome synteny.</title>
        <authorList>
            <person name="Kobayashi Y."/>
            <person name="Kayamori A."/>
            <person name="Aoki K."/>
            <person name="Shiwa Y."/>
            <person name="Matsutani M."/>
            <person name="Fujita N."/>
            <person name="Sugita T."/>
            <person name="Iwasaki W."/>
            <person name="Tanaka N."/>
            <person name="Takashima M."/>
        </authorList>
    </citation>
    <scope>NUCLEOTIDE SEQUENCE</scope>
    <source>
        <strain evidence="2">HIS019</strain>
    </source>
</reference>
<protein>
    <submittedName>
        <fullName evidence="2">Uncharacterized protein</fullName>
    </submittedName>
</protein>
<dbReference type="EMBL" id="AP028215">
    <property type="protein sequence ID" value="BEI92060.1"/>
    <property type="molecule type" value="Genomic_DNA"/>
</dbReference>
<feature type="region of interest" description="Disordered" evidence="1">
    <location>
        <begin position="710"/>
        <end position="732"/>
    </location>
</feature>
<dbReference type="KEGG" id="ccac:CcaHIS019_0408800"/>
<feature type="region of interest" description="Disordered" evidence="1">
    <location>
        <begin position="1020"/>
        <end position="1121"/>
    </location>
</feature>
<proteinExistence type="predicted"/>
<feature type="compositionally biased region" description="Polar residues" evidence="1">
    <location>
        <begin position="722"/>
        <end position="732"/>
    </location>
</feature>
<dbReference type="AlphaFoldDB" id="A0AA48L501"/>
<dbReference type="RefSeq" id="XP_060457325.1">
    <property type="nucleotide sequence ID" value="XM_060600763.1"/>
</dbReference>
<organism evidence="2 3">
    <name type="scientific">Cutaneotrichosporon cavernicola</name>
    <dbReference type="NCBI Taxonomy" id="279322"/>
    <lineage>
        <taxon>Eukaryota</taxon>
        <taxon>Fungi</taxon>
        <taxon>Dikarya</taxon>
        <taxon>Basidiomycota</taxon>
        <taxon>Agaricomycotina</taxon>
        <taxon>Tremellomycetes</taxon>
        <taxon>Trichosporonales</taxon>
        <taxon>Trichosporonaceae</taxon>
        <taxon>Cutaneotrichosporon</taxon>
    </lineage>
</organism>
<feature type="compositionally biased region" description="Acidic residues" evidence="1">
    <location>
        <begin position="145"/>
        <end position="158"/>
    </location>
</feature>
<feature type="region of interest" description="Disordered" evidence="1">
    <location>
        <begin position="570"/>
        <end position="608"/>
    </location>
</feature>
<feature type="compositionally biased region" description="Low complexity" evidence="1">
    <location>
        <begin position="243"/>
        <end position="259"/>
    </location>
</feature>
<feature type="region of interest" description="Disordered" evidence="1">
    <location>
        <begin position="304"/>
        <end position="352"/>
    </location>
</feature>
<evidence type="ECO:0000313" key="3">
    <source>
        <dbReference type="Proteomes" id="UP001233271"/>
    </source>
</evidence>
<feature type="region of interest" description="Disordered" evidence="1">
    <location>
        <begin position="481"/>
        <end position="503"/>
    </location>
</feature>
<feature type="compositionally biased region" description="Acidic residues" evidence="1">
    <location>
        <begin position="165"/>
        <end position="179"/>
    </location>
</feature>
<feature type="compositionally biased region" description="Low complexity" evidence="1">
    <location>
        <begin position="481"/>
        <end position="497"/>
    </location>
</feature>
<name>A0AA48L501_9TREE</name>
<gene>
    <name evidence="2" type="ORF">CcaverHIS019_0408800</name>
</gene>
<feature type="region of interest" description="Disordered" evidence="1">
    <location>
        <begin position="133"/>
        <end position="191"/>
    </location>
</feature>
<dbReference type="Proteomes" id="UP001233271">
    <property type="component" value="Chromosome 4"/>
</dbReference>
<feature type="region of interest" description="Disordered" evidence="1">
    <location>
        <begin position="620"/>
        <end position="659"/>
    </location>
</feature>
<evidence type="ECO:0000313" key="2">
    <source>
        <dbReference type="EMBL" id="BEI92060.1"/>
    </source>
</evidence>
<keyword evidence="3" id="KW-1185">Reference proteome</keyword>
<accession>A0AA48L501</accession>
<feature type="region of interest" description="Disordered" evidence="1">
    <location>
        <begin position="817"/>
        <end position="836"/>
    </location>
</feature>
<feature type="compositionally biased region" description="Acidic residues" evidence="1">
    <location>
        <begin position="1061"/>
        <end position="1074"/>
    </location>
</feature>
<evidence type="ECO:0000256" key="1">
    <source>
        <dbReference type="SAM" id="MobiDB-lite"/>
    </source>
</evidence>
<feature type="region of interest" description="Disordered" evidence="1">
    <location>
        <begin position="772"/>
        <end position="798"/>
    </location>
</feature>
<feature type="compositionally biased region" description="Basic and acidic residues" evidence="1">
    <location>
        <begin position="1034"/>
        <end position="1049"/>
    </location>
</feature>
<feature type="compositionally biased region" description="Acidic residues" evidence="1">
    <location>
        <begin position="314"/>
        <end position="323"/>
    </location>
</feature>
<dbReference type="GeneID" id="85495930"/>
<feature type="compositionally biased region" description="Basic and acidic residues" evidence="1">
    <location>
        <begin position="892"/>
        <end position="907"/>
    </location>
</feature>
<feature type="region of interest" description="Disordered" evidence="1">
    <location>
        <begin position="243"/>
        <end position="271"/>
    </location>
</feature>
<feature type="region of interest" description="Disordered" evidence="1">
    <location>
        <begin position="858"/>
        <end position="1002"/>
    </location>
</feature>
<sequence length="1207" mass="129533">MAAHSEHWGVDDIDVDFSSSDDEAGVFFGAPKAVEHKIVAALSKSITATSLTCERSPAPRRSSVRLQKRDSREFLRRKTLLLSSHEAGASGEKMWEGGFHERTDELEEDEPVTGPSTSAAHHEDLSADLDTLRLDTFPSSPYDDDKSEDYFDEEEEDKENTAVPEEWDGEEGYDSEDEYVPAPPESVPMAVGFRDGQYDLDMSPGLDMGGLSLLDIDDPEELPLEFGNDTGGMGLRISLGASTYSTKSSPSDTSIASASRACPLQPNTPSPPRCTSIFDSLVLTENEEEDGTIVTADLEAITFDTAPSPAGETPDLETSDAGDESISSHDALADDVDVNSSPDAPRASSPFESLDTFSTLANAPPSATKAPTFLDTTADLIAFTPLKPNGPSDIEAVDPDLSYASDMDSPVGRAPVMIPVFAVASPPKPKPKRLNPIRSQEPKLIDDLAHLEGDLDTDVVLPTLDFPFGFGFSPFAHFPASSTSPNKKPTKSPTLSPAQAAKAQKVLARKAVAKEHLESLFSSKLGKSRVNQSTSKLLPSAQAPLATSSQLSSKATLLLPEVSTKLQHKSLARSQIQSPELSLKGKGKAPERTLKPILKPSSKITQPKPFALSAPRQKIPVKRQAPGESGISRTSSLPRPVTKRPATTTTIANPADRPPAKLFRITPSRPDVRPVEGTNTLKRLHTASQAGAACAVVPVALVAAPSPRPTLGVPSRPVRDQAPSTACSSSNTMGGALGPALVNSHGQMLSPSKPVLGKPYRPSVMTPVASRTMATPQGGLPASSRAFKLGTPSRPATTPLKQRGRVVAAPAALKDKPLNCTPIRGEEPPTPPKWINQRMDVDEPPGQTELIAESVSDMPAQAEARVMASPPPPTTDVPPAWTAPGTVSLSREGGKEHDSAPLLEDKGATAPSQEGSPPNPSEEPVENSPPADIPPKRSEEAPDETVQQPESCPPEARRSLRTRTPRPSQAQESSPKRSKAAPAESIVPGMSERTLRTVTTRNTNRNEVYLCTIDRKVVHVQGDRPPSPTSKIRTIAERDAEEQKEGREARAKRRARASMGESEDDEEAADDEGPIIERAVLGRRAPGDVEEYMTPARPAKRAKIKNGSTSSTSDSKRNSKRVRWDEGLLVIRGGLRDVQPTHRSPPSKSCVTPKARYELDEHGNAVNRPTEKLKRTTITVNAMFYAGEEPLPFDYNRTGRGKRKGKK</sequence>